<dbReference type="GeneID" id="88845429"/>
<dbReference type="InterPro" id="IPR036553">
    <property type="entry name" value="RPTC_insert"/>
</dbReference>
<dbReference type="Gene3D" id="3.30.360.20">
    <property type="entry name" value="RNA 3'-terminal phosphate cyclase, insert domain"/>
    <property type="match status" value="1"/>
</dbReference>
<protein>
    <submittedName>
        <fullName evidence="2">RNA 3'-terminal phosphate cyclase</fullName>
    </submittedName>
</protein>
<dbReference type="EMBL" id="JBHSZH010000001">
    <property type="protein sequence ID" value="MFC7078798.1"/>
    <property type="molecule type" value="Genomic_DNA"/>
</dbReference>
<accession>A0ABD5WF40</accession>
<comment type="caution">
    <text evidence="2">The sequence shown here is derived from an EMBL/GenBank/DDBJ whole genome shotgun (WGS) entry which is preliminary data.</text>
</comment>
<evidence type="ECO:0000259" key="1">
    <source>
        <dbReference type="Pfam" id="PF05189"/>
    </source>
</evidence>
<name>A0ABD5WF40_9EURY</name>
<organism evidence="2 3">
    <name type="scientific">Halorussus caseinilyticus</name>
    <dbReference type="NCBI Taxonomy" id="3034025"/>
    <lineage>
        <taxon>Archaea</taxon>
        <taxon>Methanobacteriati</taxon>
        <taxon>Methanobacteriota</taxon>
        <taxon>Stenosarchaea group</taxon>
        <taxon>Halobacteria</taxon>
        <taxon>Halobacteriales</taxon>
        <taxon>Haladaptataceae</taxon>
        <taxon>Halorussus</taxon>
    </lineage>
</organism>
<evidence type="ECO:0000313" key="3">
    <source>
        <dbReference type="Proteomes" id="UP001596407"/>
    </source>
</evidence>
<reference evidence="2 3" key="1">
    <citation type="journal article" date="2019" name="Int. J. Syst. Evol. Microbiol.">
        <title>The Global Catalogue of Microorganisms (GCM) 10K type strain sequencing project: providing services to taxonomists for standard genome sequencing and annotation.</title>
        <authorList>
            <consortium name="The Broad Institute Genomics Platform"/>
            <consortium name="The Broad Institute Genome Sequencing Center for Infectious Disease"/>
            <person name="Wu L."/>
            <person name="Ma J."/>
        </authorList>
    </citation>
    <scope>NUCLEOTIDE SEQUENCE [LARGE SCALE GENOMIC DNA]</scope>
    <source>
        <strain evidence="2 3">DT72</strain>
    </source>
</reference>
<dbReference type="InterPro" id="IPR013791">
    <property type="entry name" value="RNA3'-term_phos_cycl_insert"/>
</dbReference>
<dbReference type="AlphaFoldDB" id="A0ABD5WF40"/>
<dbReference type="Pfam" id="PF05189">
    <property type="entry name" value="RTC_insert"/>
    <property type="match status" value="1"/>
</dbReference>
<dbReference type="SUPFAM" id="SSF52913">
    <property type="entry name" value="RNA 3'-terminal phosphate cyclase, RPTC, insert domain"/>
    <property type="match status" value="1"/>
</dbReference>
<feature type="domain" description="RNA 3'-terminal phosphate cyclase insert" evidence="1">
    <location>
        <begin position="15"/>
        <end position="116"/>
    </location>
</feature>
<sequence>MARTLVAVGARFDRPGSLDGARIYSKASADLGDAEVGERQAASAGERLREGVDDAGEGTPITERTVSAVETASPGSALAVALDYEETTAGFDALGERGKPAEAVGAEAVESALAFHEGLGAVDAHTADQLVVFLALAGGRVAIPEVTDHVRTCVDLVTEFGFPVEISGADPPVLTAPGPE</sequence>
<dbReference type="RefSeq" id="WP_337250856.1">
    <property type="nucleotide sequence ID" value="NZ_CP119810.1"/>
</dbReference>
<keyword evidence="3" id="KW-1185">Reference proteome</keyword>
<dbReference type="Proteomes" id="UP001596407">
    <property type="component" value="Unassembled WGS sequence"/>
</dbReference>
<gene>
    <name evidence="2" type="ORF">ACFQJ6_00295</name>
</gene>
<evidence type="ECO:0000313" key="2">
    <source>
        <dbReference type="EMBL" id="MFC7078798.1"/>
    </source>
</evidence>
<proteinExistence type="predicted"/>